<evidence type="ECO:0000313" key="1">
    <source>
        <dbReference type="EMBL" id="KKN44319.1"/>
    </source>
</evidence>
<proteinExistence type="predicted"/>
<dbReference type="AlphaFoldDB" id="A0A0F9QPI2"/>
<gene>
    <name evidence="1" type="ORF">LCGC14_0694210</name>
</gene>
<name>A0A0F9QPI2_9ZZZZ</name>
<dbReference type="PROSITE" id="PS51257">
    <property type="entry name" value="PROKAR_LIPOPROTEIN"/>
    <property type="match status" value="1"/>
</dbReference>
<reference evidence="1" key="1">
    <citation type="journal article" date="2015" name="Nature">
        <title>Complex archaea that bridge the gap between prokaryotes and eukaryotes.</title>
        <authorList>
            <person name="Spang A."/>
            <person name="Saw J.H."/>
            <person name="Jorgensen S.L."/>
            <person name="Zaremba-Niedzwiedzka K."/>
            <person name="Martijn J."/>
            <person name="Lind A.E."/>
            <person name="van Eijk R."/>
            <person name="Schleper C."/>
            <person name="Guy L."/>
            <person name="Ettema T.J."/>
        </authorList>
    </citation>
    <scope>NUCLEOTIDE SEQUENCE</scope>
</reference>
<sequence>MKKIIIGLVILSLMLIGCEEEIYPQEDWIIQTNSSFTTTKVYNGTLYYCFINNSYYGYACFPYTNSTKENIIDYENTTDYEICRIINETKQYCYNYH</sequence>
<accession>A0A0F9QPI2</accession>
<organism evidence="1">
    <name type="scientific">marine sediment metagenome</name>
    <dbReference type="NCBI Taxonomy" id="412755"/>
    <lineage>
        <taxon>unclassified sequences</taxon>
        <taxon>metagenomes</taxon>
        <taxon>ecological metagenomes</taxon>
    </lineage>
</organism>
<protein>
    <submittedName>
        <fullName evidence="1">Uncharacterized protein</fullName>
    </submittedName>
</protein>
<comment type="caution">
    <text evidence="1">The sequence shown here is derived from an EMBL/GenBank/DDBJ whole genome shotgun (WGS) entry which is preliminary data.</text>
</comment>
<dbReference type="EMBL" id="LAZR01001457">
    <property type="protein sequence ID" value="KKN44319.1"/>
    <property type="molecule type" value="Genomic_DNA"/>
</dbReference>